<evidence type="ECO:0000313" key="3">
    <source>
        <dbReference type="Proteomes" id="UP000315295"/>
    </source>
</evidence>
<reference evidence="2 3" key="1">
    <citation type="journal article" date="2019" name="G3 (Bethesda)">
        <title>Sequencing of a Wild Apple (Malus baccata) Genome Unravels the Differences Between Cultivated and Wild Apple Species Regarding Disease Resistance and Cold Tolerance.</title>
        <authorList>
            <person name="Chen X."/>
        </authorList>
    </citation>
    <scope>NUCLEOTIDE SEQUENCE [LARGE SCALE GENOMIC DNA]</scope>
    <source>
        <strain evidence="3">cv. Shandingzi</strain>
        <tissue evidence="2">Leaves</tissue>
    </source>
</reference>
<dbReference type="AlphaFoldDB" id="A0A540N7R2"/>
<keyword evidence="3" id="KW-1185">Reference proteome</keyword>
<comment type="caution">
    <text evidence="2">The sequence shown here is derived from an EMBL/GenBank/DDBJ whole genome shotgun (WGS) entry which is preliminary data.</text>
</comment>
<dbReference type="EMBL" id="VIEB01000091">
    <property type="protein sequence ID" value="TQE07091.1"/>
    <property type="molecule type" value="Genomic_DNA"/>
</dbReference>
<evidence type="ECO:0000313" key="2">
    <source>
        <dbReference type="EMBL" id="TQE07091.1"/>
    </source>
</evidence>
<gene>
    <name evidence="2" type="ORF">C1H46_007285</name>
</gene>
<feature type="region of interest" description="Disordered" evidence="1">
    <location>
        <begin position="1"/>
        <end position="23"/>
    </location>
</feature>
<protein>
    <submittedName>
        <fullName evidence="2">Uncharacterized protein</fullName>
    </submittedName>
</protein>
<dbReference type="Proteomes" id="UP000315295">
    <property type="component" value="Unassembled WGS sequence"/>
</dbReference>
<accession>A0A540N7R2</accession>
<name>A0A540N7R2_MALBA</name>
<organism evidence="2 3">
    <name type="scientific">Malus baccata</name>
    <name type="common">Siberian crab apple</name>
    <name type="synonym">Pyrus baccata</name>
    <dbReference type="NCBI Taxonomy" id="106549"/>
    <lineage>
        <taxon>Eukaryota</taxon>
        <taxon>Viridiplantae</taxon>
        <taxon>Streptophyta</taxon>
        <taxon>Embryophyta</taxon>
        <taxon>Tracheophyta</taxon>
        <taxon>Spermatophyta</taxon>
        <taxon>Magnoliopsida</taxon>
        <taxon>eudicotyledons</taxon>
        <taxon>Gunneridae</taxon>
        <taxon>Pentapetalae</taxon>
        <taxon>rosids</taxon>
        <taxon>fabids</taxon>
        <taxon>Rosales</taxon>
        <taxon>Rosaceae</taxon>
        <taxon>Amygdaloideae</taxon>
        <taxon>Maleae</taxon>
        <taxon>Malus</taxon>
    </lineage>
</organism>
<evidence type="ECO:0000256" key="1">
    <source>
        <dbReference type="SAM" id="MobiDB-lite"/>
    </source>
</evidence>
<proteinExistence type="predicted"/>
<sequence>MLHFDNGNDSEMPAKTQGWPDGEDSAVRAQAFIPSLEYLTKGSATSFSIIHGNKPNIAGFPAMLKVYTQHGATRKSKSMTACRKPIHSDP</sequence>